<dbReference type="CDD" id="cd16936">
    <property type="entry name" value="HATPase_RsbW-like"/>
    <property type="match status" value="1"/>
</dbReference>
<keyword evidence="3" id="KW-0547">Nucleotide-binding</keyword>
<reference evidence="3" key="1">
    <citation type="submission" date="2020-03" db="EMBL/GenBank/DDBJ databases">
        <title>Draft sequencing of Paenibacilllus sp. S3N08.</title>
        <authorList>
            <person name="Kim D.-U."/>
        </authorList>
    </citation>
    <scope>NUCLEOTIDE SEQUENCE</scope>
    <source>
        <strain evidence="3">S3N08</strain>
    </source>
</reference>
<dbReference type="RefSeq" id="WP_166152693.1">
    <property type="nucleotide sequence ID" value="NZ_JAAOIW010000008.1"/>
</dbReference>
<dbReference type="EMBL" id="JAAOIW010000008">
    <property type="protein sequence ID" value="NHN32401.1"/>
    <property type="molecule type" value="Genomic_DNA"/>
</dbReference>
<proteinExistence type="predicted"/>
<evidence type="ECO:0000256" key="1">
    <source>
        <dbReference type="ARBA" id="ARBA00022527"/>
    </source>
</evidence>
<gene>
    <name evidence="3" type="ORF">G9U52_21400</name>
</gene>
<dbReference type="Proteomes" id="UP001165962">
    <property type="component" value="Unassembled WGS sequence"/>
</dbReference>
<dbReference type="Pfam" id="PF13581">
    <property type="entry name" value="HATPase_c_2"/>
    <property type="match status" value="1"/>
</dbReference>
<comment type="caution">
    <text evidence="3">The sequence shown here is derived from an EMBL/GenBank/DDBJ whole genome shotgun (WGS) entry which is preliminary data.</text>
</comment>
<dbReference type="Gene3D" id="3.30.565.10">
    <property type="entry name" value="Histidine kinase-like ATPase, C-terminal domain"/>
    <property type="match status" value="1"/>
</dbReference>
<dbReference type="SUPFAM" id="SSF55874">
    <property type="entry name" value="ATPase domain of HSP90 chaperone/DNA topoisomerase II/histidine kinase"/>
    <property type="match status" value="1"/>
</dbReference>
<evidence type="ECO:0000259" key="2">
    <source>
        <dbReference type="Pfam" id="PF13581"/>
    </source>
</evidence>
<sequence>MGGERREIELKNDLEELERLGNWLTEWAEHESLNPKTLFQLNLVCDELVTNTILYGCTTDAAHTIWISLLADSETIELTIKDDGLAFDPFARPSPDVTLPLEEREIGGLGIHFVREVMDEAFYVREGSFNTICMKKTGWKSPQED</sequence>
<dbReference type="InterPro" id="IPR050267">
    <property type="entry name" value="Anti-sigma-factor_SerPK"/>
</dbReference>
<dbReference type="PANTHER" id="PTHR35526">
    <property type="entry name" value="ANTI-SIGMA-F FACTOR RSBW-RELATED"/>
    <property type="match status" value="1"/>
</dbReference>
<accession>A0ABX0JAV1</accession>
<dbReference type="InterPro" id="IPR036890">
    <property type="entry name" value="HATPase_C_sf"/>
</dbReference>
<evidence type="ECO:0000313" key="4">
    <source>
        <dbReference type="Proteomes" id="UP001165962"/>
    </source>
</evidence>
<protein>
    <submittedName>
        <fullName evidence="3">ATP-binding protein</fullName>
    </submittedName>
</protein>
<keyword evidence="4" id="KW-1185">Reference proteome</keyword>
<name>A0ABX0JAV1_9BACL</name>
<keyword evidence="3" id="KW-0067">ATP-binding</keyword>
<organism evidence="3 4">
    <name type="scientific">Paenibacillus agricola</name>
    <dbReference type="NCBI Taxonomy" id="2716264"/>
    <lineage>
        <taxon>Bacteria</taxon>
        <taxon>Bacillati</taxon>
        <taxon>Bacillota</taxon>
        <taxon>Bacilli</taxon>
        <taxon>Bacillales</taxon>
        <taxon>Paenibacillaceae</taxon>
        <taxon>Paenibacillus</taxon>
    </lineage>
</organism>
<keyword evidence="1" id="KW-0418">Kinase</keyword>
<evidence type="ECO:0000313" key="3">
    <source>
        <dbReference type="EMBL" id="NHN32401.1"/>
    </source>
</evidence>
<feature type="domain" description="Histidine kinase/HSP90-like ATPase" evidence="2">
    <location>
        <begin position="11"/>
        <end position="136"/>
    </location>
</feature>
<keyword evidence="1" id="KW-0723">Serine/threonine-protein kinase</keyword>
<dbReference type="GO" id="GO:0005524">
    <property type="term" value="F:ATP binding"/>
    <property type="evidence" value="ECO:0007669"/>
    <property type="project" value="UniProtKB-KW"/>
</dbReference>
<dbReference type="PANTHER" id="PTHR35526:SF6">
    <property type="entry name" value="SLR1861 PROTEIN"/>
    <property type="match status" value="1"/>
</dbReference>
<dbReference type="InterPro" id="IPR003594">
    <property type="entry name" value="HATPase_dom"/>
</dbReference>
<keyword evidence="1" id="KW-0808">Transferase</keyword>